<sequence>MMRNLELKSIGQNYMPIVLLLRHCIVQGL</sequence>
<dbReference type="EMBL" id="JAQIZT010000001">
    <property type="protein sequence ID" value="KAJ7011605.1"/>
    <property type="molecule type" value="Genomic_DNA"/>
</dbReference>
<gene>
    <name evidence="1" type="ORF">NC653_001886</name>
</gene>
<proteinExistence type="predicted"/>
<keyword evidence="2" id="KW-1185">Reference proteome</keyword>
<protein>
    <submittedName>
        <fullName evidence="1">Uncharacterized protein</fullName>
    </submittedName>
</protein>
<reference evidence="1 2" key="1">
    <citation type="journal article" date="2023" name="Mol. Ecol. Resour.">
        <title>Chromosome-level genome assembly of a triploid poplar Populus alba 'Berolinensis'.</title>
        <authorList>
            <person name="Chen S."/>
            <person name="Yu Y."/>
            <person name="Wang X."/>
            <person name="Wang S."/>
            <person name="Zhang T."/>
            <person name="Zhou Y."/>
            <person name="He R."/>
            <person name="Meng N."/>
            <person name="Wang Y."/>
            <person name="Liu W."/>
            <person name="Liu Z."/>
            <person name="Liu J."/>
            <person name="Guo Q."/>
            <person name="Huang H."/>
            <person name="Sederoff R.R."/>
            <person name="Wang G."/>
            <person name="Qu G."/>
            <person name="Chen S."/>
        </authorList>
    </citation>
    <scope>NUCLEOTIDE SEQUENCE [LARGE SCALE GENOMIC DNA]</scope>
    <source>
        <strain evidence="1">SC-2020</strain>
    </source>
</reference>
<organism evidence="1 2">
    <name type="scientific">Populus alba x Populus x berolinensis</name>
    <dbReference type="NCBI Taxonomy" id="444605"/>
    <lineage>
        <taxon>Eukaryota</taxon>
        <taxon>Viridiplantae</taxon>
        <taxon>Streptophyta</taxon>
        <taxon>Embryophyta</taxon>
        <taxon>Tracheophyta</taxon>
        <taxon>Spermatophyta</taxon>
        <taxon>Magnoliopsida</taxon>
        <taxon>eudicotyledons</taxon>
        <taxon>Gunneridae</taxon>
        <taxon>Pentapetalae</taxon>
        <taxon>rosids</taxon>
        <taxon>fabids</taxon>
        <taxon>Malpighiales</taxon>
        <taxon>Salicaceae</taxon>
        <taxon>Saliceae</taxon>
        <taxon>Populus</taxon>
    </lineage>
</organism>
<name>A0AAD6RNI4_9ROSI</name>
<comment type="caution">
    <text evidence="1">The sequence shown here is derived from an EMBL/GenBank/DDBJ whole genome shotgun (WGS) entry which is preliminary data.</text>
</comment>
<dbReference type="AlphaFoldDB" id="A0AAD6RNI4"/>
<accession>A0AAD6RNI4</accession>
<evidence type="ECO:0000313" key="2">
    <source>
        <dbReference type="Proteomes" id="UP001164929"/>
    </source>
</evidence>
<dbReference type="Proteomes" id="UP001164929">
    <property type="component" value="Chromosome 1"/>
</dbReference>
<evidence type="ECO:0000313" key="1">
    <source>
        <dbReference type="EMBL" id="KAJ7011605.1"/>
    </source>
</evidence>